<keyword evidence="1" id="KW-0812">Transmembrane</keyword>
<feature type="transmembrane region" description="Helical" evidence="1">
    <location>
        <begin position="262"/>
        <end position="284"/>
    </location>
</feature>
<dbReference type="PANTHER" id="PTHR33332">
    <property type="entry name" value="REVERSE TRANSCRIPTASE DOMAIN-CONTAINING PROTEIN"/>
    <property type="match status" value="1"/>
</dbReference>
<dbReference type="EnsemblMetazoa" id="G12522.1">
    <property type="protein sequence ID" value="G12522.1:cds"/>
    <property type="gene ID" value="G12522"/>
</dbReference>
<evidence type="ECO:0000256" key="1">
    <source>
        <dbReference type="SAM" id="Phobius"/>
    </source>
</evidence>
<name>A0A8W8I5Y0_MAGGI</name>
<accession>A0A8W8I5Y0</accession>
<keyword evidence="1" id="KW-0472">Membrane</keyword>
<keyword evidence="1" id="KW-1133">Transmembrane helix</keyword>
<evidence type="ECO:0000313" key="3">
    <source>
        <dbReference type="Proteomes" id="UP000005408"/>
    </source>
</evidence>
<sequence>MINTAKSRYYQDKLTTADNKETFRLINSLINYNTWIPLPSGTSDQTLTDECVHFFNNKVQKIRLGLDKSDFNNNTACPDLDEPVPKLRSFRVQTQEELDKVIKSCASKTYSLDPIPTALLKNNSVLPIMLPTITDLMNASLSTGIFPNRLKRALVTPRLKKTGLDTNTFSNYRPDSNIPFIIRYCTNTKTAILRIKADIEEVLDQGGAILLVLLDLSAALDHSHLLERLQEKVGLTALSWMQSYLNGRTQTDKFNNSVSLDVALFTGVPQGSVLGPFLFLVYLLPLKRVINKYANKPPYICR</sequence>
<protein>
    <recommendedName>
        <fullName evidence="4">Reverse transcriptase domain-containing protein</fullName>
    </recommendedName>
</protein>
<evidence type="ECO:0008006" key="4">
    <source>
        <dbReference type="Google" id="ProtNLM"/>
    </source>
</evidence>
<evidence type="ECO:0000313" key="2">
    <source>
        <dbReference type="EnsemblMetazoa" id="G12522.1:cds"/>
    </source>
</evidence>
<dbReference type="Proteomes" id="UP000005408">
    <property type="component" value="Unassembled WGS sequence"/>
</dbReference>
<reference evidence="2" key="1">
    <citation type="submission" date="2022-08" db="UniProtKB">
        <authorList>
            <consortium name="EnsemblMetazoa"/>
        </authorList>
    </citation>
    <scope>IDENTIFICATION</scope>
    <source>
        <strain evidence="2">05x7-T-G4-1.051#20</strain>
    </source>
</reference>
<organism evidence="2 3">
    <name type="scientific">Magallana gigas</name>
    <name type="common">Pacific oyster</name>
    <name type="synonym">Crassostrea gigas</name>
    <dbReference type="NCBI Taxonomy" id="29159"/>
    <lineage>
        <taxon>Eukaryota</taxon>
        <taxon>Metazoa</taxon>
        <taxon>Spiralia</taxon>
        <taxon>Lophotrochozoa</taxon>
        <taxon>Mollusca</taxon>
        <taxon>Bivalvia</taxon>
        <taxon>Autobranchia</taxon>
        <taxon>Pteriomorphia</taxon>
        <taxon>Ostreida</taxon>
        <taxon>Ostreoidea</taxon>
        <taxon>Ostreidae</taxon>
        <taxon>Magallana</taxon>
    </lineage>
</organism>
<proteinExistence type="predicted"/>
<dbReference type="AlphaFoldDB" id="A0A8W8I5Y0"/>
<keyword evidence="3" id="KW-1185">Reference proteome</keyword>